<dbReference type="InterPro" id="IPR055687">
    <property type="entry name" value="DUF7263"/>
</dbReference>
<dbReference type="EMBL" id="BMPF01000002">
    <property type="protein sequence ID" value="GGL32940.1"/>
    <property type="molecule type" value="Genomic_DNA"/>
</dbReference>
<proteinExistence type="predicted"/>
<gene>
    <name evidence="1" type="ORF">GCM10009037_15760</name>
</gene>
<keyword evidence="2" id="KW-1185">Reference proteome</keyword>
<dbReference type="RefSeq" id="WP_188882187.1">
    <property type="nucleotide sequence ID" value="NZ_BMPF01000002.1"/>
</dbReference>
<evidence type="ECO:0000313" key="2">
    <source>
        <dbReference type="Proteomes" id="UP000628840"/>
    </source>
</evidence>
<dbReference type="OrthoDB" id="270259at2157"/>
<evidence type="ECO:0000313" key="1">
    <source>
        <dbReference type="EMBL" id="GGL32940.1"/>
    </source>
</evidence>
<reference evidence="1 2" key="1">
    <citation type="journal article" date="2019" name="Int. J. Syst. Evol. Microbiol.">
        <title>The Global Catalogue of Microorganisms (GCM) 10K type strain sequencing project: providing services to taxonomists for standard genome sequencing and annotation.</title>
        <authorList>
            <consortium name="The Broad Institute Genomics Platform"/>
            <consortium name="The Broad Institute Genome Sequencing Center for Infectious Disease"/>
            <person name="Wu L."/>
            <person name="Ma J."/>
        </authorList>
    </citation>
    <scope>NUCLEOTIDE SEQUENCE [LARGE SCALE GENOMIC DNA]</scope>
    <source>
        <strain evidence="1 2">JCM 19585</strain>
    </source>
</reference>
<dbReference type="Proteomes" id="UP000628840">
    <property type="component" value="Unassembled WGS sequence"/>
</dbReference>
<protein>
    <submittedName>
        <fullName evidence="1">Uncharacterized protein</fullName>
    </submittedName>
</protein>
<dbReference type="AlphaFoldDB" id="A0A830F2I3"/>
<comment type="caution">
    <text evidence="1">The sequence shown here is derived from an EMBL/GenBank/DDBJ whole genome shotgun (WGS) entry which is preliminary data.</text>
</comment>
<organism evidence="1 2">
    <name type="scientific">Halarchaeum grantii</name>
    <dbReference type="NCBI Taxonomy" id="1193105"/>
    <lineage>
        <taxon>Archaea</taxon>
        <taxon>Methanobacteriati</taxon>
        <taxon>Methanobacteriota</taxon>
        <taxon>Stenosarchaea group</taxon>
        <taxon>Halobacteria</taxon>
        <taxon>Halobacteriales</taxon>
        <taxon>Halobacteriaceae</taxon>
    </lineage>
</organism>
<dbReference type="Pfam" id="PF23924">
    <property type="entry name" value="DUF7263"/>
    <property type="match status" value="1"/>
</dbReference>
<name>A0A830F2I3_9EURY</name>
<sequence length="238" mass="23873">MTGRAQANLLALCVALLLVSGALGVALAFAGGAFGSVDRSADDARLADSLAASAVAADGPLAMRANVLDRDALDDLDAASVGASFPAARGHAVRLTLDDAVLVDTGDASGGARVDRLVLVAERQTRSYAPAFDADTVLSLPRRTDRLTVAVTPPQGVVVEAVAVDGRVVLREPATAGGNATTGLPMGGLGGTYDVSVSRYRDATVTVAASAPLPAGSVVVTSYPVVTHKATLGVRVDA</sequence>
<accession>A0A830F2I3</accession>